<evidence type="ECO:0000259" key="2">
    <source>
        <dbReference type="Pfam" id="PF09917"/>
    </source>
</evidence>
<dbReference type="PANTHER" id="PTHR36919">
    <property type="entry name" value="BLR1215 PROTEIN"/>
    <property type="match status" value="1"/>
</dbReference>
<dbReference type="OrthoDB" id="9814399at2"/>
<reference evidence="3 4" key="1">
    <citation type="submission" date="2018-04" db="EMBL/GenBank/DDBJ databases">
        <title>Complete genome uncultured novel isolate.</title>
        <authorList>
            <person name="Merlino G."/>
        </authorList>
    </citation>
    <scope>NUCLEOTIDE SEQUENCE [LARGE SCALE GENOMIC DNA]</scope>
    <source>
        <strain evidence="4">R1DC9</strain>
    </source>
</reference>
<dbReference type="KEGG" id="fpf:DCC35_09860"/>
<dbReference type="EMBL" id="CP028923">
    <property type="protein sequence ID" value="QCK15028.1"/>
    <property type="molecule type" value="Genomic_DNA"/>
</dbReference>
<evidence type="ECO:0000313" key="4">
    <source>
        <dbReference type="Proteomes" id="UP000298616"/>
    </source>
</evidence>
<protein>
    <submittedName>
        <fullName evidence="3">DUF2147 domain-containing protein</fullName>
    </submittedName>
</protein>
<evidence type="ECO:0000313" key="3">
    <source>
        <dbReference type="EMBL" id="QCK15028.1"/>
    </source>
</evidence>
<dbReference type="Pfam" id="PF09917">
    <property type="entry name" value="DUF2147"/>
    <property type="match status" value="1"/>
</dbReference>
<dbReference type="InterPro" id="IPR019223">
    <property type="entry name" value="DUF2147"/>
</dbReference>
<evidence type="ECO:0000256" key="1">
    <source>
        <dbReference type="SAM" id="SignalP"/>
    </source>
</evidence>
<keyword evidence="1" id="KW-0732">Signal</keyword>
<gene>
    <name evidence="3" type="ORF">DCC35_09860</name>
</gene>
<dbReference type="PANTHER" id="PTHR36919:SF3">
    <property type="entry name" value="BLL5882 PROTEIN"/>
    <property type="match status" value="1"/>
</dbReference>
<dbReference type="RefSeq" id="WP_137090614.1">
    <property type="nucleotide sequence ID" value="NZ_CP028923.1"/>
</dbReference>
<name>A0A4D7K6J9_9BACT</name>
<proteinExistence type="predicted"/>
<dbReference type="Gene3D" id="2.40.128.520">
    <property type="match status" value="1"/>
</dbReference>
<organism evidence="3 4">
    <name type="scientific">Mangrovivirga cuniculi</name>
    <dbReference type="NCBI Taxonomy" id="2715131"/>
    <lineage>
        <taxon>Bacteria</taxon>
        <taxon>Pseudomonadati</taxon>
        <taxon>Bacteroidota</taxon>
        <taxon>Cytophagia</taxon>
        <taxon>Cytophagales</taxon>
        <taxon>Mangrovivirgaceae</taxon>
        <taxon>Mangrovivirga</taxon>
    </lineage>
</organism>
<feature type="domain" description="DUF2147" evidence="2">
    <location>
        <begin position="23"/>
        <end position="136"/>
    </location>
</feature>
<accession>A0A4D7K6J9</accession>
<keyword evidence="4" id="KW-1185">Reference proteome</keyword>
<dbReference type="AlphaFoldDB" id="A0A4D7K6J9"/>
<dbReference type="Proteomes" id="UP000298616">
    <property type="component" value="Chromosome"/>
</dbReference>
<feature type="signal peptide" evidence="1">
    <location>
        <begin position="1"/>
        <end position="19"/>
    </location>
</feature>
<feature type="chain" id="PRO_5020584330" evidence="1">
    <location>
        <begin position="20"/>
        <end position="140"/>
    </location>
</feature>
<sequence>MRNFLLILLLVFGYQTVSAQITGKWKTIDDETGEPKSIVSIYEKNGEIYGKVVEILNEDRKNAKCEECDEDDPRYMKPVQGMEIIKGLEKNDDGEYEDGTILDPENGSVYRCKIWREGKTLKVRGYLAFLFRTQTWYPVN</sequence>